<name>I0YS31_COCSC</name>
<feature type="binding site" evidence="2">
    <location>
        <begin position="20"/>
        <end position="27"/>
    </location>
    <ligand>
        <name>ATP</name>
        <dbReference type="ChEBI" id="CHEBI:30616"/>
    </ligand>
</feature>
<dbReference type="GO" id="GO:0007018">
    <property type="term" value="P:microtubule-based movement"/>
    <property type="evidence" value="ECO:0007669"/>
    <property type="project" value="InterPro"/>
</dbReference>
<dbReference type="InterPro" id="IPR027417">
    <property type="entry name" value="P-loop_NTPase"/>
</dbReference>
<dbReference type="GO" id="GO:0003777">
    <property type="term" value="F:microtubule motor activity"/>
    <property type="evidence" value="ECO:0007669"/>
    <property type="project" value="InterPro"/>
</dbReference>
<organism evidence="4 5">
    <name type="scientific">Coccomyxa subellipsoidea (strain C-169)</name>
    <name type="common">Green microalga</name>
    <dbReference type="NCBI Taxonomy" id="574566"/>
    <lineage>
        <taxon>Eukaryota</taxon>
        <taxon>Viridiplantae</taxon>
        <taxon>Chlorophyta</taxon>
        <taxon>core chlorophytes</taxon>
        <taxon>Trebouxiophyceae</taxon>
        <taxon>Trebouxiophyceae incertae sedis</taxon>
        <taxon>Coccomyxaceae</taxon>
        <taxon>Coccomyxa</taxon>
        <taxon>Coccomyxa subellipsoidea</taxon>
    </lineage>
</organism>
<dbReference type="PROSITE" id="PS50067">
    <property type="entry name" value="KINESIN_MOTOR_2"/>
    <property type="match status" value="1"/>
</dbReference>
<dbReference type="GO" id="GO:0015630">
    <property type="term" value="C:microtubule cytoskeleton"/>
    <property type="evidence" value="ECO:0007669"/>
    <property type="project" value="TreeGrafter"/>
</dbReference>
<comment type="similarity">
    <text evidence="2">Belongs to the TRAFAC class myosin-kinesin ATPase superfamily. Kinesin family.</text>
</comment>
<proteinExistence type="inferred from homology"/>
<dbReference type="PANTHER" id="PTHR47972">
    <property type="entry name" value="KINESIN-LIKE PROTEIN KLP-3"/>
    <property type="match status" value="1"/>
</dbReference>
<dbReference type="RefSeq" id="XP_005645744.1">
    <property type="nucleotide sequence ID" value="XM_005645687.1"/>
</dbReference>
<dbReference type="AlphaFoldDB" id="I0YS31"/>
<dbReference type="PANTHER" id="PTHR47972:SF28">
    <property type="entry name" value="KINESIN-LIKE PROTEIN KLP-3"/>
    <property type="match status" value="1"/>
</dbReference>
<sequence length="100" mass="10616">MALLIRSCMDGCKPCIFASAQTGSGKTRTVQGPPQDLGWCQRTLRHSSRPREGTPLTTARRQLGRHISIASQSASFGPATALLACGSFANRLAGMHGFLS</sequence>
<comment type="caution">
    <text evidence="4">The sequence shown here is derived from an EMBL/GenBank/DDBJ whole genome shotgun (WGS) entry which is preliminary data.</text>
</comment>
<dbReference type="GO" id="GO:0005524">
    <property type="term" value="F:ATP binding"/>
    <property type="evidence" value="ECO:0007669"/>
    <property type="project" value="UniProtKB-UniRule"/>
</dbReference>
<dbReference type="Proteomes" id="UP000007264">
    <property type="component" value="Unassembled WGS sequence"/>
</dbReference>
<reference evidence="4 5" key="1">
    <citation type="journal article" date="2012" name="Genome Biol.">
        <title>The genome of the polar eukaryotic microalga coccomyxa subellipsoidea reveals traits of cold adaptation.</title>
        <authorList>
            <person name="Blanc G."/>
            <person name="Agarkova I."/>
            <person name="Grimwood J."/>
            <person name="Kuo A."/>
            <person name="Brueggeman A."/>
            <person name="Dunigan D."/>
            <person name="Gurnon J."/>
            <person name="Ladunga I."/>
            <person name="Lindquist E."/>
            <person name="Lucas S."/>
            <person name="Pangilinan J."/>
            <person name="Proschold T."/>
            <person name="Salamov A."/>
            <person name="Schmutz J."/>
            <person name="Weeks D."/>
            <person name="Yamada T."/>
            <person name="Claverie J.M."/>
            <person name="Grigoriev I."/>
            <person name="Van Etten J."/>
            <person name="Lomsadze A."/>
            <person name="Borodovsky M."/>
        </authorList>
    </citation>
    <scope>NUCLEOTIDE SEQUENCE [LARGE SCALE GENOMIC DNA]</scope>
    <source>
        <strain evidence="4 5">C-169</strain>
    </source>
</reference>
<dbReference type="GeneID" id="17039182"/>
<dbReference type="GO" id="GO:0008017">
    <property type="term" value="F:microtubule binding"/>
    <property type="evidence" value="ECO:0007669"/>
    <property type="project" value="InterPro"/>
</dbReference>
<protein>
    <recommendedName>
        <fullName evidence="3">Kinesin motor domain-containing protein</fullName>
    </recommendedName>
</protein>
<evidence type="ECO:0000259" key="3">
    <source>
        <dbReference type="PROSITE" id="PS50067"/>
    </source>
</evidence>
<keyword evidence="1 2" id="KW-0505">Motor protein</keyword>
<accession>I0YS31</accession>
<evidence type="ECO:0000256" key="2">
    <source>
        <dbReference type="PROSITE-ProRule" id="PRU00283"/>
    </source>
</evidence>
<dbReference type="InterPro" id="IPR001752">
    <property type="entry name" value="Kinesin_motor_dom"/>
</dbReference>
<keyword evidence="2" id="KW-0067">ATP-binding</keyword>
<keyword evidence="5" id="KW-1185">Reference proteome</keyword>
<keyword evidence="2" id="KW-0547">Nucleotide-binding</keyword>
<evidence type="ECO:0000313" key="4">
    <source>
        <dbReference type="EMBL" id="EIE21200.1"/>
    </source>
</evidence>
<dbReference type="InterPro" id="IPR036961">
    <property type="entry name" value="Kinesin_motor_dom_sf"/>
</dbReference>
<gene>
    <name evidence="4" type="ORF">COCSUDRAFT_57112</name>
</gene>
<evidence type="ECO:0000256" key="1">
    <source>
        <dbReference type="ARBA" id="ARBA00023175"/>
    </source>
</evidence>
<dbReference type="Gene3D" id="3.40.850.10">
    <property type="entry name" value="Kinesin motor domain"/>
    <property type="match status" value="1"/>
</dbReference>
<evidence type="ECO:0000313" key="5">
    <source>
        <dbReference type="Proteomes" id="UP000007264"/>
    </source>
</evidence>
<feature type="domain" description="Kinesin motor" evidence="3">
    <location>
        <begin position="1"/>
        <end position="100"/>
    </location>
</feature>
<dbReference type="EMBL" id="AGSI01000013">
    <property type="protein sequence ID" value="EIE21200.1"/>
    <property type="molecule type" value="Genomic_DNA"/>
</dbReference>
<dbReference type="Pfam" id="PF00225">
    <property type="entry name" value="Kinesin"/>
    <property type="match status" value="1"/>
</dbReference>
<dbReference type="KEGG" id="csl:COCSUDRAFT_57112"/>
<dbReference type="SUPFAM" id="SSF52540">
    <property type="entry name" value="P-loop containing nucleoside triphosphate hydrolases"/>
    <property type="match status" value="1"/>
</dbReference>
<dbReference type="InterPro" id="IPR027640">
    <property type="entry name" value="Kinesin-like_fam"/>
</dbReference>